<name>A0A252CF96_9LACT</name>
<comment type="caution">
    <text evidence="2">The sequence shown here is derived from an EMBL/GenBank/DDBJ whole genome shotgun (WGS) entry which is preliminary data.</text>
</comment>
<proteinExistence type="inferred from homology"/>
<dbReference type="PROSITE" id="PS51353">
    <property type="entry name" value="ARSC"/>
    <property type="match status" value="1"/>
</dbReference>
<evidence type="ECO:0008006" key="4">
    <source>
        <dbReference type="Google" id="ProtNLM"/>
    </source>
</evidence>
<gene>
    <name evidence="2" type="ORF">BZZ03_00580</name>
</gene>
<evidence type="ECO:0000313" key="2">
    <source>
        <dbReference type="EMBL" id="OUK05246.1"/>
    </source>
</evidence>
<comment type="similarity">
    <text evidence="1">Belongs to the ArsC family.</text>
</comment>
<dbReference type="InterPro" id="IPR036249">
    <property type="entry name" value="Thioredoxin-like_sf"/>
</dbReference>
<sequence>MIKVFGEDKEKTVQKCVDWMSAHHLSFERVKNTNVDKETVIDILKLSEGGFDDCVKSGYRAAMNNCSFTEALNFIVKNPNLLREPIIWNDNKLVIGFQTEELTTFLPRGHHI</sequence>
<dbReference type="AlphaFoldDB" id="A0A252CF96"/>
<dbReference type="Proteomes" id="UP000194606">
    <property type="component" value="Unassembled WGS sequence"/>
</dbReference>
<dbReference type="EMBL" id="MUIZ01000001">
    <property type="protein sequence ID" value="OUK05246.1"/>
    <property type="molecule type" value="Genomic_DNA"/>
</dbReference>
<dbReference type="Pfam" id="PF03960">
    <property type="entry name" value="ArsC"/>
    <property type="match status" value="1"/>
</dbReference>
<accession>A0A252CF96</accession>
<reference evidence="2 3" key="1">
    <citation type="submission" date="2017-02" db="EMBL/GenBank/DDBJ databases">
        <authorList>
            <person name="Peterson S.W."/>
        </authorList>
    </citation>
    <scope>NUCLEOTIDE SEQUENCE [LARGE SCALE GENOMIC DNA]</scope>
    <source>
        <strain evidence="2">159469</strain>
    </source>
</reference>
<evidence type="ECO:0000256" key="1">
    <source>
        <dbReference type="PROSITE-ProRule" id="PRU01282"/>
    </source>
</evidence>
<evidence type="ECO:0000313" key="3">
    <source>
        <dbReference type="Proteomes" id="UP000194606"/>
    </source>
</evidence>
<dbReference type="Gene3D" id="3.40.30.10">
    <property type="entry name" value="Glutaredoxin"/>
    <property type="match status" value="1"/>
</dbReference>
<organism evidence="2 3">
    <name type="scientific">Lactococcus petauri</name>
    <dbReference type="NCBI Taxonomy" id="1940789"/>
    <lineage>
        <taxon>Bacteria</taxon>
        <taxon>Bacillati</taxon>
        <taxon>Bacillota</taxon>
        <taxon>Bacilli</taxon>
        <taxon>Lactobacillales</taxon>
        <taxon>Streptococcaceae</taxon>
        <taxon>Lactococcus</taxon>
    </lineage>
</organism>
<dbReference type="SUPFAM" id="SSF52833">
    <property type="entry name" value="Thioredoxin-like"/>
    <property type="match status" value="1"/>
</dbReference>
<protein>
    <recommendedName>
        <fullName evidence="4">Arsenate reductase</fullName>
    </recommendedName>
</protein>
<dbReference type="InterPro" id="IPR006660">
    <property type="entry name" value="Arsenate_reductase-like"/>
</dbReference>
<dbReference type="RefSeq" id="WP_086582023.1">
    <property type="nucleotide sequence ID" value="NZ_MUIZ01000001.1"/>
</dbReference>